<gene>
    <name evidence="2" type="ORF">SAMN02745885_00038</name>
</gene>
<dbReference type="PANTHER" id="PTHR43245">
    <property type="entry name" value="BIFUNCTIONAL POLYMYXIN RESISTANCE PROTEIN ARNA"/>
    <property type="match status" value="1"/>
</dbReference>
<accession>A0A1T4L610</accession>
<feature type="domain" description="NAD-dependent epimerase/dehydratase" evidence="1">
    <location>
        <begin position="5"/>
        <end position="237"/>
    </location>
</feature>
<dbReference type="CDD" id="cd05256">
    <property type="entry name" value="UDP_AE_SDR_e"/>
    <property type="match status" value="1"/>
</dbReference>
<dbReference type="RefSeq" id="WP_078664199.1">
    <property type="nucleotide sequence ID" value="NZ_FUXM01000001.1"/>
</dbReference>
<organism evidence="2 3">
    <name type="scientific">Carboxydocella sporoproducens DSM 16521</name>
    <dbReference type="NCBI Taxonomy" id="1121270"/>
    <lineage>
        <taxon>Bacteria</taxon>
        <taxon>Bacillati</taxon>
        <taxon>Bacillota</taxon>
        <taxon>Clostridia</taxon>
        <taxon>Eubacteriales</taxon>
        <taxon>Clostridiales Family XVI. Incertae Sedis</taxon>
        <taxon>Carboxydocella</taxon>
    </lineage>
</organism>
<dbReference type="Proteomes" id="UP000189933">
    <property type="component" value="Unassembled WGS sequence"/>
</dbReference>
<dbReference type="Gene3D" id="3.40.50.720">
    <property type="entry name" value="NAD(P)-binding Rossmann-like Domain"/>
    <property type="match status" value="1"/>
</dbReference>
<dbReference type="EMBL" id="FUXM01000001">
    <property type="protein sequence ID" value="SJZ50104.1"/>
    <property type="molecule type" value="Genomic_DNA"/>
</dbReference>
<dbReference type="PANTHER" id="PTHR43245:SF13">
    <property type="entry name" value="UDP-D-APIOSE_UDP-D-XYLOSE SYNTHASE 2"/>
    <property type="match status" value="1"/>
</dbReference>
<dbReference type="InterPro" id="IPR050177">
    <property type="entry name" value="Lipid_A_modif_metabolic_enz"/>
</dbReference>
<dbReference type="OrthoDB" id="244102at2"/>
<sequence>MATKVLVTGGAGFIGSHLTEALLEQGYEVTVADNLSTGKLLNLPHKGENFHKLDITAPEFRQLVRELKPRYIFHQAAQIDVQTSLADPILDAKVNILGTLNVLEACREAGVEKLIYASSAAVFGEPQYLGIDEAHPVEPLAPYGVSKHTPEHYLALYGQLYGLRWTALRYANVYGPRQDASGEGGVVAIFTDRLLKGQEPVIYGDGQQTRDFIYVADVVAANLSALERGDGGIYNIGTGQATSVLELYRTLAELLRESGEREIPPCRLAPARPGDIRHSYFNPQRAEQELDWRARYSLRQGLELMLACLRAD</sequence>
<reference evidence="3" key="1">
    <citation type="submission" date="2017-02" db="EMBL/GenBank/DDBJ databases">
        <authorList>
            <person name="Varghese N."/>
            <person name="Submissions S."/>
        </authorList>
    </citation>
    <scope>NUCLEOTIDE SEQUENCE [LARGE SCALE GENOMIC DNA]</scope>
    <source>
        <strain evidence="3">DSM 16521</strain>
    </source>
</reference>
<dbReference type="InterPro" id="IPR036291">
    <property type="entry name" value="NAD(P)-bd_dom_sf"/>
</dbReference>
<dbReference type="InterPro" id="IPR001509">
    <property type="entry name" value="Epimerase_deHydtase"/>
</dbReference>
<name>A0A1T4L610_9FIRM</name>
<dbReference type="Gene3D" id="3.90.25.10">
    <property type="entry name" value="UDP-galactose 4-epimerase, domain 1"/>
    <property type="match status" value="1"/>
</dbReference>
<dbReference type="AlphaFoldDB" id="A0A1T4L610"/>
<evidence type="ECO:0000313" key="2">
    <source>
        <dbReference type="EMBL" id="SJZ50104.1"/>
    </source>
</evidence>
<evidence type="ECO:0000313" key="3">
    <source>
        <dbReference type="Proteomes" id="UP000189933"/>
    </source>
</evidence>
<dbReference type="Pfam" id="PF01370">
    <property type="entry name" value="Epimerase"/>
    <property type="match status" value="1"/>
</dbReference>
<protein>
    <submittedName>
        <fullName evidence="2">UDP-glucose 4-epimerase</fullName>
    </submittedName>
</protein>
<keyword evidence="3" id="KW-1185">Reference proteome</keyword>
<proteinExistence type="predicted"/>
<evidence type="ECO:0000259" key="1">
    <source>
        <dbReference type="Pfam" id="PF01370"/>
    </source>
</evidence>
<dbReference type="SUPFAM" id="SSF51735">
    <property type="entry name" value="NAD(P)-binding Rossmann-fold domains"/>
    <property type="match status" value="1"/>
</dbReference>